<name>A0A5J4THU4_9EUKA</name>
<gene>
    <name evidence="1" type="ORF">EZS28_047153</name>
</gene>
<proteinExistence type="predicted"/>
<evidence type="ECO:0000313" key="2">
    <source>
        <dbReference type="Proteomes" id="UP000324800"/>
    </source>
</evidence>
<dbReference type="EMBL" id="SNRW01031600">
    <property type="protein sequence ID" value="KAA6357320.1"/>
    <property type="molecule type" value="Genomic_DNA"/>
</dbReference>
<accession>A0A5J4THU4</accession>
<evidence type="ECO:0000313" key="1">
    <source>
        <dbReference type="EMBL" id="KAA6357320.1"/>
    </source>
</evidence>
<comment type="caution">
    <text evidence="1">The sequence shown here is derived from an EMBL/GenBank/DDBJ whole genome shotgun (WGS) entry which is preliminary data.</text>
</comment>
<organism evidence="1 2">
    <name type="scientific">Streblomastix strix</name>
    <dbReference type="NCBI Taxonomy" id="222440"/>
    <lineage>
        <taxon>Eukaryota</taxon>
        <taxon>Metamonada</taxon>
        <taxon>Preaxostyla</taxon>
        <taxon>Oxymonadida</taxon>
        <taxon>Streblomastigidae</taxon>
        <taxon>Streblomastix</taxon>
    </lineage>
</organism>
<protein>
    <submittedName>
        <fullName evidence="1">Uncharacterized protein</fullName>
    </submittedName>
</protein>
<sequence length="47" mass="5450">FGISISDLNMSEIGVIRVLDHECWVVETQFSEQFEKVFNCESLKKTL</sequence>
<feature type="non-terminal residue" evidence="1">
    <location>
        <position position="1"/>
    </location>
</feature>
<reference evidence="1 2" key="1">
    <citation type="submission" date="2019-03" db="EMBL/GenBank/DDBJ databases">
        <title>Single cell metagenomics reveals metabolic interactions within the superorganism composed of flagellate Streblomastix strix and complex community of Bacteroidetes bacteria on its surface.</title>
        <authorList>
            <person name="Treitli S.C."/>
            <person name="Kolisko M."/>
            <person name="Husnik F."/>
            <person name="Keeling P."/>
            <person name="Hampl V."/>
        </authorList>
    </citation>
    <scope>NUCLEOTIDE SEQUENCE [LARGE SCALE GENOMIC DNA]</scope>
    <source>
        <strain evidence="1">ST1C</strain>
    </source>
</reference>
<dbReference type="Proteomes" id="UP000324800">
    <property type="component" value="Unassembled WGS sequence"/>
</dbReference>
<dbReference type="AlphaFoldDB" id="A0A5J4THU4"/>